<protein>
    <submittedName>
        <fullName evidence="1">Uncharacterized protein</fullName>
    </submittedName>
</protein>
<evidence type="ECO:0000313" key="1">
    <source>
        <dbReference type="EMBL" id="PSB39339.1"/>
    </source>
</evidence>
<reference evidence="1 2" key="1">
    <citation type="submission" date="2018-02" db="EMBL/GenBank/DDBJ databases">
        <authorList>
            <person name="Moore K."/>
            <person name="Momper L."/>
        </authorList>
    </citation>
    <scope>NUCLEOTIDE SEQUENCE [LARGE SCALE GENOMIC DNA]</scope>
    <source>
        <strain evidence="1 2">CCALA 015</strain>
    </source>
</reference>
<comment type="caution">
    <text evidence="1">The sequence shown here is derived from an EMBL/GenBank/DDBJ whole genome shotgun (WGS) entry which is preliminary data.</text>
</comment>
<keyword evidence="2" id="KW-1185">Reference proteome</keyword>
<proteinExistence type="predicted"/>
<reference evidence="1 2" key="2">
    <citation type="submission" date="2018-03" db="EMBL/GenBank/DDBJ databases">
        <title>The ancient ancestry and fast evolution of plastids.</title>
        <authorList>
            <person name="Moore K.R."/>
            <person name="Magnabosco C."/>
            <person name="Momper L."/>
            <person name="Gold D.A."/>
            <person name="Bosak T."/>
            <person name="Fournier G.P."/>
        </authorList>
    </citation>
    <scope>NUCLEOTIDE SEQUENCE [LARGE SCALE GENOMIC DNA]</scope>
    <source>
        <strain evidence="1 2">CCALA 015</strain>
    </source>
</reference>
<name>A0ABX5FBQ1_9CHRO</name>
<accession>A0ABX5FBQ1</accession>
<dbReference type="EMBL" id="PVWP01000001">
    <property type="protein sequence ID" value="PSB39339.1"/>
    <property type="molecule type" value="Genomic_DNA"/>
</dbReference>
<organism evidence="1 2">
    <name type="scientific">Aphanothece cf. minutissima CCALA 015</name>
    <dbReference type="NCBI Taxonomy" id="2107695"/>
    <lineage>
        <taxon>Bacteria</taxon>
        <taxon>Bacillati</taxon>
        <taxon>Cyanobacteriota</taxon>
        <taxon>Cyanophyceae</taxon>
        <taxon>Oscillatoriophycideae</taxon>
        <taxon>Chroococcales</taxon>
        <taxon>Aphanothecaceae</taxon>
        <taxon>Aphanothece</taxon>
    </lineage>
</organism>
<gene>
    <name evidence="1" type="ORF">C7B81_01445</name>
</gene>
<evidence type="ECO:0000313" key="2">
    <source>
        <dbReference type="Proteomes" id="UP000238218"/>
    </source>
</evidence>
<dbReference type="PANTHER" id="PTHR35609">
    <property type="entry name" value="MACRO DOMAIN-CONTAINING PROTEIN"/>
    <property type="match status" value="1"/>
</dbReference>
<dbReference type="Proteomes" id="UP000238218">
    <property type="component" value="Unassembled WGS sequence"/>
</dbReference>
<sequence length="329" mass="35920">MWFEALTGLAETSPQDVRQQISLEGECLRSHANGRILVCGRLETPSLAELRERVASIGYPSGKLTVRELVANVQHLHADELNANALFQVASQFNLLEMVSPDVTPERGVGIYEHDHTQGPACAMAAGAGTIFRNYFADVNGQTGQSADNQLDCLADLGIALGNAEGRLWEMRNGYPLASQAGLVEMAERLTSADEAERDGWRQLLRIGIQWRTQVTLKECTHLVSQAYGSALPVAYSRHPSNLWAPFARLILEASYEATICTAILNSAQHGSNRLFLTLLGGGAFGNESDWILAGIQRALNLYRNVDLDVAIVSYGASRPPVRRLASQF</sequence>
<dbReference type="PANTHER" id="PTHR35609:SF1">
    <property type="entry name" value="MACRO DOMAIN-CONTAINING PROTEIN"/>
    <property type="match status" value="1"/>
</dbReference>